<sequence>MNSIDHSQVLEYTNYDLVGLPADQRDIILCVVPKNGSAGQVRQVTLASYTDSSFTTTVPSLLPISGNKFMVLWEEFSLKESDWGWRDKIQSDDLCYVYVDAQTQSPIVLMQAGGLIDTKFGGIKESTELRAFGGKREQ</sequence>
<dbReference type="Proteomes" id="UP000054623">
    <property type="component" value="Unassembled WGS sequence"/>
</dbReference>
<accession>A0A0W1JQP7</accession>
<protein>
    <submittedName>
        <fullName evidence="1">Uncharacterized protein</fullName>
    </submittedName>
</protein>
<organism evidence="1 2">
    <name type="scientific">Desulfitobacterium hafniense</name>
    <name type="common">Desulfitobacterium frappieri</name>
    <dbReference type="NCBI Taxonomy" id="49338"/>
    <lineage>
        <taxon>Bacteria</taxon>
        <taxon>Bacillati</taxon>
        <taxon>Bacillota</taxon>
        <taxon>Clostridia</taxon>
        <taxon>Eubacteriales</taxon>
        <taxon>Desulfitobacteriaceae</taxon>
        <taxon>Desulfitobacterium</taxon>
    </lineage>
</organism>
<name>A0A0W1JQP7_DESHA</name>
<proteinExistence type="predicted"/>
<dbReference type="AlphaFoldDB" id="A0A0W1JQP7"/>
<dbReference type="RefSeq" id="WP_011462168.1">
    <property type="nucleotide sequence ID" value="NZ_LOCK01000001.1"/>
</dbReference>
<comment type="caution">
    <text evidence="1">The sequence shown here is derived from an EMBL/GenBank/DDBJ whole genome shotgun (WGS) entry which is preliminary data.</text>
</comment>
<dbReference type="EMBL" id="LOCK01000001">
    <property type="protein sequence ID" value="KTE93893.1"/>
    <property type="molecule type" value="Genomic_DNA"/>
</dbReference>
<evidence type="ECO:0000313" key="1">
    <source>
        <dbReference type="EMBL" id="KTE93893.1"/>
    </source>
</evidence>
<gene>
    <name evidence="1" type="ORF">AT727_01370</name>
</gene>
<reference evidence="1 2" key="1">
    <citation type="submission" date="2015-12" db="EMBL/GenBank/DDBJ databases">
        <title>Draft Genome Sequence of Desulfitobacterium hafniense Strain DH, a Sulfate-reducing Bacterium Isolated from Paddy Soils.</title>
        <authorList>
            <person name="Bao P."/>
            <person name="Zhang X."/>
            <person name="Li G."/>
        </authorList>
    </citation>
    <scope>NUCLEOTIDE SEQUENCE [LARGE SCALE GENOMIC DNA]</scope>
    <source>
        <strain evidence="1 2">DH</strain>
    </source>
</reference>
<evidence type="ECO:0000313" key="2">
    <source>
        <dbReference type="Proteomes" id="UP000054623"/>
    </source>
</evidence>